<dbReference type="AlphaFoldDB" id="A0A9Q8UW37"/>
<dbReference type="GeneID" id="71993293"/>
<feature type="region of interest" description="Disordered" evidence="1">
    <location>
        <begin position="444"/>
        <end position="475"/>
    </location>
</feature>
<reference evidence="2" key="2">
    <citation type="journal article" date="2022" name="Microb. Genom.">
        <title>A chromosome-scale genome assembly of the tomato pathogen Cladosporium fulvum reveals a compartmentalized genome architecture and the presence of a dispensable chromosome.</title>
        <authorList>
            <person name="Zaccaron A.Z."/>
            <person name="Chen L.H."/>
            <person name="Samaras A."/>
            <person name="Stergiopoulos I."/>
        </authorList>
    </citation>
    <scope>NUCLEOTIDE SEQUENCE</scope>
    <source>
        <strain evidence="2">Race5_Kim</strain>
    </source>
</reference>
<gene>
    <name evidence="2" type="ORF">CLAFUR5_13415</name>
</gene>
<dbReference type="KEGG" id="ffu:CLAFUR5_13415"/>
<evidence type="ECO:0000313" key="2">
    <source>
        <dbReference type="EMBL" id="UJO24608.1"/>
    </source>
</evidence>
<dbReference type="RefSeq" id="XP_047768974.1">
    <property type="nucleotide sequence ID" value="XM_047912563.1"/>
</dbReference>
<evidence type="ECO:0000256" key="1">
    <source>
        <dbReference type="SAM" id="MobiDB-lite"/>
    </source>
</evidence>
<dbReference type="EMBL" id="CP090174">
    <property type="protein sequence ID" value="UJO24608.1"/>
    <property type="molecule type" value="Genomic_DNA"/>
</dbReference>
<protein>
    <submittedName>
        <fullName evidence="2">Uncharacterized protein</fullName>
    </submittedName>
</protein>
<feature type="compositionally biased region" description="Polar residues" evidence="1">
    <location>
        <begin position="456"/>
        <end position="475"/>
    </location>
</feature>
<evidence type="ECO:0000313" key="3">
    <source>
        <dbReference type="Proteomes" id="UP000756132"/>
    </source>
</evidence>
<proteinExistence type="predicted"/>
<keyword evidence="3" id="KW-1185">Reference proteome</keyword>
<accession>A0A9Q8UW37</accession>
<organism evidence="2 3">
    <name type="scientific">Passalora fulva</name>
    <name type="common">Tomato leaf mold</name>
    <name type="synonym">Cladosporium fulvum</name>
    <dbReference type="NCBI Taxonomy" id="5499"/>
    <lineage>
        <taxon>Eukaryota</taxon>
        <taxon>Fungi</taxon>
        <taxon>Dikarya</taxon>
        <taxon>Ascomycota</taxon>
        <taxon>Pezizomycotina</taxon>
        <taxon>Dothideomycetes</taxon>
        <taxon>Dothideomycetidae</taxon>
        <taxon>Mycosphaerellales</taxon>
        <taxon>Mycosphaerellaceae</taxon>
        <taxon>Fulvia</taxon>
    </lineage>
</organism>
<sequence length="569" mass="62043">MADSNASTFASPTADIALTVRCVREILENIRKTSRPSRPESITDQDARLYAEIGAGIIDEFLDVQDADDVWSELLRGPCIREIFLACDGYKDGDDDDDGGDGSKNENKNENKNDCDTLIVIYVCRDTLLLDSFRDFARRADKLLCRKCSKSKYKDALAIWQAALDQYDRTGVMTTEERAACDARARSKEPNMKKPATFERWALRMWRELHDLKRPSDPAEIEKKVDNANMSTAGWTKDISQRVDIIATTTPALAPERAQANTPPPKYLKAVAIPNMPMADIRVLMCFFCDNQVDCPAPSSTSADTALAQMAVPNQDASSHCGCGDPDPARIDGVEIVEEGLRIMANQCETIESAKSKDIIENTPYIISAPDTADGIVAQHGSVNDGSPAKPSTAAVEVESTGLTAATRGVQARGVPADQAVELEFKTREESRAAVADAFGVNEARGKAKAAEEDMVQTSNQSGQSSAEPQGVPYSSYQENASRDLERAIAAKKLQKRKNGEADEINKKGEFLSPAVSIGVSRLLMVHYEGDISAWACSNVSDAPRWQKHICSSWLVSEELTCATSVTVV</sequence>
<reference evidence="2" key="1">
    <citation type="submission" date="2021-12" db="EMBL/GenBank/DDBJ databases">
        <authorList>
            <person name="Zaccaron A."/>
            <person name="Stergiopoulos I."/>
        </authorList>
    </citation>
    <scope>NUCLEOTIDE SEQUENCE</scope>
    <source>
        <strain evidence="2">Race5_Kim</strain>
    </source>
</reference>
<dbReference type="Proteomes" id="UP000756132">
    <property type="component" value="Chromosome 12"/>
</dbReference>
<name>A0A9Q8UW37_PASFU</name>